<evidence type="ECO:0000256" key="1">
    <source>
        <dbReference type="ARBA" id="ARBA00006484"/>
    </source>
</evidence>
<dbReference type="Gene3D" id="3.40.50.720">
    <property type="entry name" value="NAD(P)-binding Rossmann-like Domain"/>
    <property type="match status" value="1"/>
</dbReference>
<name>A0A8J2Z1F6_9PROT</name>
<dbReference type="EMBL" id="BMJQ01000029">
    <property type="protein sequence ID" value="GGF49126.1"/>
    <property type="molecule type" value="Genomic_DNA"/>
</dbReference>
<evidence type="ECO:0000259" key="3">
    <source>
        <dbReference type="SMART" id="SM00822"/>
    </source>
</evidence>
<dbReference type="Proteomes" id="UP000646365">
    <property type="component" value="Unassembled WGS sequence"/>
</dbReference>
<evidence type="ECO:0000256" key="2">
    <source>
        <dbReference type="ARBA" id="ARBA00023002"/>
    </source>
</evidence>
<dbReference type="SUPFAM" id="SSF51735">
    <property type="entry name" value="NAD(P)-binding Rossmann-fold domains"/>
    <property type="match status" value="1"/>
</dbReference>
<dbReference type="InterPro" id="IPR002347">
    <property type="entry name" value="SDR_fam"/>
</dbReference>
<feature type="domain" description="Ketoreductase" evidence="3">
    <location>
        <begin position="6"/>
        <end position="194"/>
    </location>
</feature>
<dbReference type="GO" id="GO:0016491">
    <property type="term" value="F:oxidoreductase activity"/>
    <property type="evidence" value="ECO:0007669"/>
    <property type="project" value="UniProtKB-KW"/>
</dbReference>
<gene>
    <name evidence="4" type="ORF">GCM10011611_64400</name>
</gene>
<evidence type="ECO:0000313" key="5">
    <source>
        <dbReference type="Proteomes" id="UP000646365"/>
    </source>
</evidence>
<dbReference type="PANTHER" id="PTHR43639">
    <property type="entry name" value="OXIDOREDUCTASE, SHORT-CHAIN DEHYDROGENASE/REDUCTASE FAMILY (AFU_ORTHOLOGUE AFUA_5G02870)"/>
    <property type="match status" value="1"/>
</dbReference>
<dbReference type="SMART" id="SM00822">
    <property type="entry name" value="PKS_KR"/>
    <property type="match status" value="1"/>
</dbReference>
<keyword evidence="2" id="KW-0560">Oxidoreductase</keyword>
<dbReference type="PRINTS" id="PR00081">
    <property type="entry name" value="GDHRDH"/>
</dbReference>
<dbReference type="PROSITE" id="PS00061">
    <property type="entry name" value="ADH_SHORT"/>
    <property type="match status" value="1"/>
</dbReference>
<dbReference type="FunFam" id="3.40.50.720:FF:000084">
    <property type="entry name" value="Short-chain dehydrogenase reductase"/>
    <property type="match status" value="1"/>
</dbReference>
<dbReference type="RefSeq" id="WP_189052318.1">
    <property type="nucleotide sequence ID" value="NZ_BMJQ01000029.1"/>
</dbReference>
<dbReference type="CDD" id="cd05233">
    <property type="entry name" value="SDR_c"/>
    <property type="match status" value="1"/>
</dbReference>
<accession>A0A8J2Z1F6</accession>
<organism evidence="4 5">
    <name type="scientific">Aliidongia dinghuensis</name>
    <dbReference type="NCBI Taxonomy" id="1867774"/>
    <lineage>
        <taxon>Bacteria</taxon>
        <taxon>Pseudomonadati</taxon>
        <taxon>Pseudomonadota</taxon>
        <taxon>Alphaproteobacteria</taxon>
        <taxon>Rhodospirillales</taxon>
        <taxon>Dongiaceae</taxon>
        <taxon>Aliidongia</taxon>
    </lineage>
</organism>
<sequence>MRHKDKVAVVTGAAQGIGLGCAQRLHDEGARVVLADINGAKVAEAARQLDPDAATAIGVACDVASQAEVKALIAKAVERFGTVDIMVNNAATTVAADPLDLTEEEFDRVMAVNLKGTLFGCQEAGRLMVAKGGGAIVNMSSMQAELAIPTRVPYGVSKAAINQLTKIFALSLATKGVRVNAVAPGTILTDLTRGGVLSNEDSYRMILSRTPMGRCGEVDEIGSVVSFLASSDASYVTGQTLYVDGGRLTLNYVVPVDTLPGR</sequence>
<dbReference type="PROSITE" id="PS51257">
    <property type="entry name" value="PROKAR_LIPOPROTEIN"/>
    <property type="match status" value="1"/>
</dbReference>
<dbReference type="InterPro" id="IPR020904">
    <property type="entry name" value="Sc_DH/Rdtase_CS"/>
</dbReference>
<dbReference type="InterPro" id="IPR036291">
    <property type="entry name" value="NAD(P)-bd_dom_sf"/>
</dbReference>
<reference evidence="4" key="2">
    <citation type="submission" date="2020-09" db="EMBL/GenBank/DDBJ databases">
        <authorList>
            <person name="Sun Q."/>
            <person name="Zhou Y."/>
        </authorList>
    </citation>
    <scope>NUCLEOTIDE SEQUENCE</scope>
    <source>
        <strain evidence="4">CGMCC 1.15725</strain>
    </source>
</reference>
<dbReference type="Pfam" id="PF13561">
    <property type="entry name" value="adh_short_C2"/>
    <property type="match status" value="1"/>
</dbReference>
<dbReference type="InterPro" id="IPR057326">
    <property type="entry name" value="KR_dom"/>
</dbReference>
<comment type="similarity">
    <text evidence="1">Belongs to the short-chain dehydrogenases/reductases (SDR) family.</text>
</comment>
<dbReference type="NCBIfam" id="NF005559">
    <property type="entry name" value="PRK07231.1"/>
    <property type="match status" value="1"/>
</dbReference>
<reference evidence="4" key="1">
    <citation type="journal article" date="2014" name="Int. J. Syst. Evol. Microbiol.">
        <title>Complete genome sequence of Corynebacterium casei LMG S-19264T (=DSM 44701T), isolated from a smear-ripened cheese.</title>
        <authorList>
            <consortium name="US DOE Joint Genome Institute (JGI-PGF)"/>
            <person name="Walter F."/>
            <person name="Albersmeier A."/>
            <person name="Kalinowski J."/>
            <person name="Ruckert C."/>
        </authorList>
    </citation>
    <scope>NUCLEOTIDE SEQUENCE</scope>
    <source>
        <strain evidence="4">CGMCC 1.15725</strain>
    </source>
</reference>
<keyword evidence="5" id="KW-1185">Reference proteome</keyword>
<proteinExistence type="inferred from homology"/>
<dbReference type="PANTHER" id="PTHR43639:SF9">
    <property type="entry name" value="BLL5898 PROTEIN"/>
    <property type="match status" value="1"/>
</dbReference>
<dbReference type="AlphaFoldDB" id="A0A8J2Z1F6"/>
<comment type="caution">
    <text evidence="4">The sequence shown here is derived from an EMBL/GenBank/DDBJ whole genome shotgun (WGS) entry which is preliminary data.</text>
</comment>
<evidence type="ECO:0000313" key="4">
    <source>
        <dbReference type="EMBL" id="GGF49126.1"/>
    </source>
</evidence>
<dbReference type="PRINTS" id="PR00080">
    <property type="entry name" value="SDRFAMILY"/>
</dbReference>
<protein>
    <submittedName>
        <fullName evidence="4">Dehydrogenase</fullName>
    </submittedName>
</protein>